<proteinExistence type="predicted"/>
<reference evidence="3" key="1">
    <citation type="journal article" date="2019" name="Int. J. Syst. Evol. Microbiol.">
        <title>The Global Catalogue of Microorganisms (GCM) 10K type strain sequencing project: providing services to taxonomists for standard genome sequencing and annotation.</title>
        <authorList>
            <consortium name="The Broad Institute Genomics Platform"/>
            <consortium name="The Broad Institute Genome Sequencing Center for Infectious Disease"/>
            <person name="Wu L."/>
            <person name="Ma J."/>
        </authorList>
    </citation>
    <scope>NUCLEOTIDE SEQUENCE [LARGE SCALE GENOMIC DNA]</scope>
    <source>
        <strain evidence="3">DFY28</strain>
    </source>
</reference>
<dbReference type="RefSeq" id="WP_377280505.1">
    <property type="nucleotide sequence ID" value="NZ_JBHRSI010000001.1"/>
</dbReference>
<dbReference type="InterPro" id="IPR030972">
    <property type="entry name" value="UrcA_uranyl"/>
</dbReference>
<evidence type="ECO:0000313" key="3">
    <source>
        <dbReference type="Proteomes" id="UP001597237"/>
    </source>
</evidence>
<keyword evidence="1" id="KW-0732">Signal</keyword>
<accession>A0ABW4MZT7</accession>
<evidence type="ECO:0000256" key="1">
    <source>
        <dbReference type="SAM" id="SignalP"/>
    </source>
</evidence>
<comment type="caution">
    <text evidence="2">The sequence shown here is derived from an EMBL/GenBank/DDBJ whole genome shotgun (WGS) entry which is preliminary data.</text>
</comment>
<dbReference type="Proteomes" id="UP001597237">
    <property type="component" value="Unassembled WGS sequence"/>
</dbReference>
<protein>
    <submittedName>
        <fullName evidence="2">UrcA family protein</fullName>
    </submittedName>
</protein>
<gene>
    <name evidence="2" type="ORF">ACFSC0_03455</name>
</gene>
<sequence>MQRILPSVIATAAALALSAPAWAKVEQVSARVSYADLDIGHPAGRQILERRVSRAATTICRDPSPFTPMRLIKACRAEALASARPQLLALYEARPLTEPAVVLAARMP</sequence>
<keyword evidence="3" id="KW-1185">Reference proteome</keyword>
<organism evidence="2 3">
    <name type="scientific">Phenylobacterium terrae</name>
    <dbReference type="NCBI Taxonomy" id="2665495"/>
    <lineage>
        <taxon>Bacteria</taxon>
        <taxon>Pseudomonadati</taxon>
        <taxon>Pseudomonadota</taxon>
        <taxon>Alphaproteobacteria</taxon>
        <taxon>Caulobacterales</taxon>
        <taxon>Caulobacteraceae</taxon>
        <taxon>Phenylobacterium</taxon>
    </lineage>
</organism>
<dbReference type="NCBIfam" id="TIGR04433">
    <property type="entry name" value="UrcA_uranyl"/>
    <property type="match status" value="1"/>
</dbReference>
<evidence type="ECO:0000313" key="2">
    <source>
        <dbReference type="EMBL" id="MFD1782440.1"/>
    </source>
</evidence>
<dbReference type="EMBL" id="JBHUEY010000001">
    <property type="protein sequence ID" value="MFD1782440.1"/>
    <property type="molecule type" value="Genomic_DNA"/>
</dbReference>
<feature type="signal peptide" evidence="1">
    <location>
        <begin position="1"/>
        <end position="23"/>
    </location>
</feature>
<feature type="chain" id="PRO_5045772572" evidence="1">
    <location>
        <begin position="24"/>
        <end position="108"/>
    </location>
</feature>
<name>A0ABW4MZT7_9CAUL</name>